<proteinExistence type="predicted"/>
<dbReference type="VEuPathDB" id="FungiDB:LEMA_uP050420.1"/>
<protein>
    <submittedName>
        <fullName evidence="1">Predicted protein</fullName>
    </submittedName>
</protein>
<evidence type="ECO:0000313" key="2">
    <source>
        <dbReference type="Proteomes" id="UP000002668"/>
    </source>
</evidence>
<gene>
    <name evidence="1" type="ORF">LEMA_uP050420.1</name>
</gene>
<dbReference type="InParanoid" id="E4ZLH7"/>
<organism evidence="2">
    <name type="scientific">Leptosphaeria maculans (strain JN3 / isolate v23.1.3 / race Av1-4-5-6-7-8)</name>
    <name type="common">Blackleg fungus</name>
    <name type="synonym">Phoma lingam</name>
    <dbReference type="NCBI Taxonomy" id="985895"/>
    <lineage>
        <taxon>Eukaryota</taxon>
        <taxon>Fungi</taxon>
        <taxon>Dikarya</taxon>
        <taxon>Ascomycota</taxon>
        <taxon>Pezizomycotina</taxon>
        <taxon>Dothideomycetes</taxon>
        <taxon>Pleosporomycetidae</taxon>
        <taxon>Pleosporales</taxon>
        <taxon>Pleosporineae</taxon>
        <taxon>Leptosphaeriaceae</taxon>
        <taxon>Plenodomus</taxon>
        <taxon>Plenodomus lingam/Leptosphaeria maculans species complex</taxon>
    </lineage>
</organism>
<reference evidence="2" key="1">
    <citation type="journal article" date="2011" name="Nat. Commun.">
        <title>Effector diversification within compartments of the Leptosphaeria maculans genome affected by Repeat-Induced Point mutations.</title>
        <authorList>
            <person name="Rouxel T."/>
            <person name="Grandaubert J."/>
            <person name="Hane J.K."/>
            <person name="Hoede C."/>
            <person name="van de Wouw A.P."/>
            <person name="Couloux A."/>
            <person name="Dominguez V."/>
            <person name="Anthouard V."/>
            <person name="Bally P."/>
            <person name="Bourras S."/>
            <person name="Cozijnsen A.J."/>
            <person name="Ciuffetti L.M."/>
            <person name="Degrave A."/>
            <person name="Dilmaghani A."/>
            <person name="Duret L."/>
            <person name="Fudal I."/>
            <person name="Goodwin S.B."/>
            <person name="Gout L."/>
            <person name="Glaser N."/>
            <person name="Linglin J."/>
            <person name="Kema G.H.J."/>
            <person name="Lapalu N."/>
            <person name="Lawrence C.B."/>
            <person name="May K."/>
            <person name="Meyer M."/>
            <person name="Ollivier B."/>
            <person name="Poulain J."/>
            <person name="Schoch C.L."/>
            <person name="Simon A."/>
            <person name="Spatafora J.W."/>
            <person name="Stachowiak A."/>
            <person name="Turgeon B.G."/>
            <person name="Tyler B.M."/>
            <person name="Vincent D."/>
            <person name="Weissenbach J."/>
            <person name="Amselem J."/>
            <person name="Quesneville H."/>
            <person name="Oliver R.P."/>
            <person name="Wincker P."/>
            <person name="Balesdent M.-H."/>
            <person name="Howlett B.J."/>
        </authorList>
    </citation>
    <scope>NUCLEOTIDE SEQUENCE [LARGE SCALE GENOMIC DNA]</scope>
    <source>
        <strain evidence="2">JN3 / isolate v23.1.3 / race Av1-4-5-6-7-8</strain>
    </source>
</reference>
<sequence>MVPSPLHTLGGLAQDGTKWISQQQTVTDPAPACQRGGV</sequence>
<evidence type="ECO:0000313" key="1">
    <source>
        <dbReference type="EMBL" id="CBX92336.1"/>
    </source>
</evidence>
<dbReference type="EMBL" id="FP929094">
    <property type="protein sequence ID" value="CBX92336.1"/>
    <property type="molecule type" value="Genomic_DNA"/>
</dbReference>
<dbReference type="Proteomes" id="UP000002668">
    <property type="component" value="Genome"/>
</dbReference>
<accession>E4ZLH7</accession>
<dbReference type="HOGENOM" id="CLU_3335718_0_0_1"/>
<name>E4ZLH7_LEPMJ</name>
<dbReference type="AlphaFoldDB" id="E4ZLH7"/>
<keyword evidence="2" id="KW-1185">Reference proteome</keyword>